<reference evidence="1" key="1">
    <citation type="journal article" date="2015" name="Nature">
        <title>Complex archaea that bridge the gap between prokaryotes and eukaryotes.</title>
        <authorList>
            <person name="Spang A."/>
            <person name="Saw J.H."/>
            <person name="Jorgensen S.L."/>
            <person name="Zaremba-Niedzwiedzka K."/>
            <person name="Martijn J."/>
            <person name="Lind A.E."/>
            <person name="van Eijk R."/>
            <person name="Schleper C."/>
            <person name="Guy L."/>
            <person name="Ettema T.J."/>
        </authorList>
    </citation>
    <scope>NUCLEOTIDE SEQUENCE</scope>
</reference>
<name>A0A0F9WQQ0_9ZZZZ</name>
<proteinExistence type="predicted"/>
<protein>
    <submittedName>
        <fullName evidence="1">Uncharacterized protein</fullName>
    </submittedName>
</protein>
<accession>A0A0F9WQQ0</accession>
<dbReference type="AlphaFoldDB" id="A0A0F9WQQ0"/>
<evidence type="ECO:0000313" key="1">
    <source>
        <dbReference type="EMBL" id="KKN81068.1"/>
    </source>
</evidence>
<gene>
    <name evidence="1" type="ORF">LCGC14_0322870</name>
</gene>
<sequence length="90" mass="10418">MPKTTKPDAQERRIAAERSRVRHCELNHRSVWILRDSVDEGTESFCRICDRTWGVDCKPSLYEMNEEDLFEHDMALARAKAEEKPPAGAE</sequence>
<dbReference type="EMBL" id="LAZR01000220">
    <property type="protein sequence ID" value="KKN81068.1"/>
    <property type="molecule type" value="Genomic_DNA"/>
</dbReference>
<organism evidence="1">
    <name type="scientific">marine sediment metagenome</name>
    <dbReference type="NCBI Taxonomy" id="412755"/>
    <lineage>
        <taxon>unclassified sequences</taxon>
        <taxon>metagenomes</taxon>
        <taxon>ecological metagenomes</taxon>
    </lineage>
</organism>
<comment type="caution">
    <text evidence="1">The sequence shown here is derived from an EMBL/GenBank/DDBJ whole genome shotgun (WGS) entry which is preliminary data.</text>
</comment>